<dbReference type="GO" id="GO:0016887">
    <property type="term" value="F:ATP hydrolysis activity"/>
    <property type="evidence" value="ECO:0007669"/>
    <property type="project" value="InterPro"/>
</dbReference>
<protein>
    <submittedName>
        <fullName evidence="2">ATP-binding protein</fullName>
    </submittedName>
</protein>
<gene>
    <name evidence="2" type="ORF">FPZ44_09460</name>
</gene>
<dbReference type="SUPFAM" id="SSF52540">
    <property type="entry name" value="P-loop containing nucleoside triphosphate hydrolases"/>
    <property type="match status" value="1"/>
</dbReference>
<dbReference type="InterPro" id="IPR049945">
    <property type="entry name" value="AAA_22"/>
</dbReference>
<keyword evidence="3" id="KW-1185">Reference proteome</keyword>
<dbReference type="EMBL" id="VNJK01000001">
    <property type="protein sequence ID" value="TVX93262.1"/>
    <property type="molecule type" value="Genomic_DNA"/>
</dbReference>
<evidence type="ECO:0000259" key="1">
    <source>
        <dbReference type="SMART" id="SM00382"/>
    </source>
</evidence>
<organism evidence="2 3">
    <name type="scientific">Paenibacillus agilis</name>
    <dbReference type="NCBI Taxonomy" id="3020863"/>
    <lineage>
        <taxon>Bacteria</taxon>
        <taxon>Bacillati</taxon>
        <taxon>Bacillota</taxon>
        <taxon>Bacilli</taxon>
        <taxon>Bacillales</taxon>
        <taxon>Paenibacillaceae</taxon>
        <taxon>Paenibacillus</taxon>
    </lineage>
</organism>
<dbReference type="Pfam" id="PF13401">
    <property type="entry name" value="AAA_22"/>
    <property type="match status" value="1"/>
</dbReference>
<dbReference type="GO" id="GO:0005524">
    <property type="term" value="F:ATP binding"/>
    <property type="evidence" value="ECO:0007669"/>
    <property type="project" value="UniProtKB-KW"/>
</dbReference>
<reference evidence="2 3" key="1">
    <citation type="submission" date="2019-07" db="EMBL/GenBank/DDBJ databases">
        <authorList>
            <person name="Kim J."/>
        </authorList>
    </citation>
    <scope>NUCLEOTIDE SEQUENCE [LARGE SCALE GENOMIC DNA]</scope>
    <source>
        <strain evidence="2 3">N4</strain>
    </source>
</reference>
<name>A0A559J065_9BACL</name>
<dbReference type="SMART" id="SM00382">
    <property type="entry name" value="AAA"/>
    <property type="match status" value="1"/>
</dbReference>
<keyword evidence="2" id="KW-0067">ATP-binding</keyword>
<dbReference type="AlphaFoldDB" id="A0A559J065"/>
<dbReference type="Gene3D" id="3.40.50.300">
    <property type="entry name" value="P-loop containing nucleotide triphosphate hydrolases"/>
    <property type="match status" value="1"/>
</dbReference>
<comment type="caution">
    <text evidence="2">The sequence shown here is derived from an EMBL/GenBank/DDBJ whole genome shotgun (WGS) entry which is preliminary data.</text>
</comment>
<proteinExistence type="predicted"/>
<evidence type="ECO:0000313" key="2">
    <source>
        <dbReference type="EMBL" id="TVX93262.1"/>
    </source>
</evidence>
<feature type="domain" description="AAA+ ATPase" evidence="1">
    <location>
        <begin position="39"/>
        <end position="185"/>
    </location>
</feature>
<dbReference type="InterPro" id="IPR027417">
    <property type="entry name" value="P-loop_NTPase"/>
</dbReference>
<accession>A0A559J065</accession>
<dbReference type="OrthoDB" id="8903747at2"/>
<sequence length="318" mass="37219">MNRPSIPNGVHPVEQGHYVLPTREVLKLMETLMKTVSNRSPGIIVYGRPRIGKSSSIQFAMRYIPEKLGAPIPIFSTSCNLYRMPSEEKFFLDMLNDFKFPFPSKRKPSNMRSQIVNLLIEQGEKSKLRRVVLIIDEAHRLTELHYNWLIDIYNELDRAKISLTVISVGQEELLSRRTFFLEQKKSQIIGRFMTKEHQFYGIRTIEDIKFCLKCYDQVSEYPEGSGWSFTRYYFPKAFEEGHRLEKCAADLYSLFKDIRREYGLSKSLEIPMEYFAFTVENAMKQGCADDIYWPTQDLWKNAVKDSGYIESEIYMALA</sequence>
<evidence type="ECO:0000313" key="3">
    <source>
        <dbReference type="Proteomes" id="UP000318102"/>
    </source>
</evidence>
<dbReference type="RefSeq" id="WP_144989574.1">
    <property type="nucleotide sequence ID" value="NZ_VNJK01000001.1"/>
</dbReference>
<dbReference type="InterPro" id="IPR003593">
    <property type="entry name" value="AAA+_ATPase"/>
</dbReference>
<dbReference type="Proteomes" id="UP000318102">
    <property type="component" value="Unassembled WGS sequence"/>
</dbReference>
<keyword evidence="2" id="KW-0547">Nucleotide-binding</keyword>